<dbReference type="InterPro" id="IPR001606">
    <property type="entry name" value="ARID_dom"/>
</dbReference>
<comment type="caution">
    <text evidence="3">The sequence shown here is derived from an EMBL/GenBank/DDBJ whole genome shotgun (WGS) entry which is preliminary data.</text>
</comment>
<evidence type="ECO:0000256" key="1">
    <source>
        <dbReference type="SAM" id="MobiDB-lite"/>
    </source>
</evidence>
<dbReference type="Gene3D" id="1.10.10.60">
    <property type="entry name" value="Homeodomain-like"/>
    <property type="match status" value="1"/>
</dbReference>
<dbReference type="SMART" id="SM00501">
    <property type="entry name" value="BRIGHT"/>
    <property type="match status" value="1"/>
</dbReference>
<dbReference type="CDD" id="cd16100">
    <property type="entry name" value="ARID"/>
    <property type="match status" value="1"/>
</dbReference>
<dbReference type="Proteomes" id="UP001152561">
    <property type="component" value="Unassembled WGS sequence"/>
</dbReference>
<evidence type="ECO:0000259" key="2">
    <source>
        <dbReference type="PROSITE" id="PS51011"/>
    </source>
</evidence>
<protein>
    <recommendedName>
        <fullName evidence="2">ARID domain-containing protein</fullName>
    </recommendedName>
</protein>
<evidence type="ECO:0000313" key="4">
    <source>
        <dbReference type="Proteomes" id="UP001152561"/>
    </source>
</evidence>
<proteinExistence type="predicted"/>
<gene>
    <name evidence="3" type="ORF">K7X08_013281</name>
</gene>
<dbReference type="Gene3D" id="1.10.150.60">
    <property type="entry name" value="ARID DNA-binding domain"/>
    <property type="match status" value="1"/>
</dbReference>
<feature type="region of interest" description="Disordered" evidence="1">
    <location>
        <begin position="344"/>
        <end position="371"/>
    </location>
</feature>
<name>A0A9Q1RGR8_9SOLA</name>
<dbReference type="EMBL" id="JAJAGQ010000008">
    <property type="protein sequence ID" value="KAJ8555785.1"/>
    <property type="molecule type" value="Genomic_DNA"/>
</dbReference>
<dbReference type="OrthoDB" id="1938591at2759"/>
<dbReference type="InterPro" id="IPR036431">
    <property type="entry name" value="ARID_dom_sf"/>
</dbReference>
<dbReference type="PROSITE" id="PS51011">
    <property type="entry name" value="ARID"/>
    <property type="match status" value="1"/>
</dbReference>
<keyword evidence="4" id="KW-1185">Reference proteome</keyword>
<dbReference type="Pfam" id="PF01388">
    <property type="entry name" value="ARID"/>
    <property type="match status" value="1"/>
</dbReference>
<dbReference type="SUPFAM" id="SSF46774">
    <property type="entry name" value="ARID-like"/>
    <property type="match status" value="1"/>
</dbReference>
<dbReference type="SMART" id="SM01014">
    <property type="entry name" value="ARID"/>
    <property type="match status" value="1"/>
</dbReference>
<dbReference type="AlphaFoldDB" id="A0A9Q1RGR8"/>
<feature type="domain" description="ARID" evidence="2">
    <location>
        <begin position="18"/>
        <end position="112"/>
    </location>
</feature>
<dbReference type="PANTHER" id="PTHR46410">
    <property type="entry name" value="AT-RICH INTERACTIVE DOMAIN-CONTAINING PROTEIN 2"/>
    <property type="match status" value="1"/>
</dbReference>
<accession>A0A9Q1RGR8</accession>
<dbReference type="PANTHER" id="PTHR46410:SF20">
    <property type="entry name" value="AT-RICH INTERACTIVE DOMAIN-CONTAINING PROTEIN 2-LIKE ISOFORM X1"/>
    <property type="match status" value="1"/>
</dbReference>
<evidence type="ECO:0000313" key="3">
    <source>
        <dbReference type="EMBL" id="KAJ8555785.1"/>
    </source>
</evidence>
<dbReference type="GO" id="GO:0003677">
    <property type="term" value="F:DNA binding"/>
    <property type="evidence" value="ECO:0007669"/>
    <property type="project" value="InterPro"/>
</dbReference>
<sequence length="650" mass="74224">MEAWSSFNHESQVYKGKNRLKSLFEQVLAVFLSEVTEKKGVIRSLPVLSGNGKPLDLLKLYWIVREKGGYGLVSSKNLWGNVAEHCGLDVTTVAFVKLVYVKYLTEFDHWLRELLKDGNLENGEGGVVRRLDLLTEELKTRFRRLLFPRGQKKKDSNFSPSKNGCKEELICKDNSQVDFEMFTAESVNKTNDDDNVFLVSTEGIVEKVICKAPDISNRQYDDDEKFFARDGKINTTYTGEVIQGAVAKMNGMAEKENVSVLDGYDTTVASGKSVIEDVTVSRKRKRESSGFSGMLNWINHAAKHSNDPEIGRVPDSSKWKGNTSNEFWFQALLVREAMLKKRHIDTNAEESNPQKKQRMHPSMYEEEKLNKQPAEKLRCSKRVVFAPNRQSLCPCCNSSSTSQNIVETLKKEEEEYSRPDLTSVFAVSVAEKTEDSVDQKIRPEVPMGPCYQAEVPEWTGVISESDSKWLGTRTWPPEVEKTISLVKLDPIGEGRKSSCGCLVPQSVECIRFHIAEKRLKLKLELGTLFFRWRFDHMGEEVSLSWTAEEEKRFKDMVRSGATNLKNKNWKNYKKLFPSRTRNMLVSYYFNVFLIKRRSYQNRVIPKDLDSDDDEIDFGCVGGSFGYIRVHVPSPKSLLTCIQNKVCTDLE</sequence>
<reference evidence="4" key="1">
    <citation type="journal article" date="2023" name="Proc. Natl. Acad. Sci. U.S.A.">
        <title>Genomic and structural basis for evolution of tropane alkaloid biosynthesis.</title>
        <authorList>
            <person name="Wanga Y.-J."/>
            <person name="Taina T."/>
            <person name="Yua J.-Y."/>
            <person name="Lia J."/>
            <person name="Xua B."/>
            <person name="Chenc J."/>
            <person name="D'Auriad J.C."/>
            <person name="Huanga J.-P."/>
            <person name="Huanga S.-X."/>
        </authorList>
    </citation>
    <scope>NUCLEOTIDE SEQUENCE [LARGE SCALE GENOMIC DNA]</scope>
    <source>
        <strain evidence="4">cv. KIB-2019</strain>
    </source>
</reference>
<organism evidence="3 4">
    <name type="scientific">Anisodus acutangulus</name>
    <dbReference type="NCBI Taxonomy" id="402998"/>
    <lineage>
        <taxon>Eukaryota</taxon>
        <taxon>Viridiplantae</taxon>
        <taxon>Streptophyta</taxon>
        <taxon>Embryophyta</taxon>
        <taxon>Tracheophyta</taxon>
        <taxon>Spermatophyta</taxon>
        <taxon>Magnoliopsida</taxon>
        <taxon>eudicotyledons</taxon>
        <taxon>Gunneridae</taxon>
        <taxon>Pentapetalae</taxon>
        <taxon>asterids</taxon>
        <taxon>lamiids</taxon>
        <taxon>Solanales</taxon>
        <taxon>Solanaceae</taxon>
        <taxon>Solanoideae</taxon>
        <taxon>Hyoscyameae</taxon>
        <taxon>Anisodus</taxon>
    </lineage>
</organism>
<dbReference type="Pfam" id="PF00249">
    <property type="entry name" value="Myb_DNA-binding"/>
    <property type="match status" value="1"/>
</dbReference>
<dbReference type="InterPro" id="IPR001005">
    <property type="entry name" value="SANT/Myb"/>
</dbReference>